<feature type="chain" id="PRO_5046339591" description="Peptidase M12B domain-containing protein" evidence="14">
    <location>
        <begin position="28"/>
        <end position="1485"/>
    </location>
</feature>
<reference evidence="16 17" key="1">
    <citation type="submission" date="2024-02" db="EMBL/GenBank/DDBJ databases">
        <authorList>
            <person name="Daric V."/>
            <person name="Darras S."/>
        </authorList>
    </citation>
    <scope>NUCLEOTIDE SEQUENCE [LARGE SCALE GENOMIC DNA]</scope>
</reference>
<dbReference type="Pfam" id="PF00090">
    <property type="entry name" value="TSP_1"/>
    <property type="match status" value="1"/>
</dbReference>
<dbReference type="InterPro" id="IPR002870">
    <property type="entry name" value="Peptidase_M12B_N"/>
</dbReference>
<gene>
    <name evidence="16" type="ORF">CVLEPA_LOCUS4902</name>
</gene>
<dbReference type="SUPFAM" id="SSF82895">
    <property type="entry name" value="TSP-1 type 1 repeat"/>
    <property type="match status" value="4"/>
</dbReference>
<evidence type="ECO:0000256" key="3">
    <source>
        <dbReference type="ARBA" id="ARBA00022530"/>
    </source>
</evidence>
<dbReference type="PRINTS" id="PR01857">
    <property type="entry name" value="ADAMTSFAMILY"/>
</dbReference>
<comment type="caution">
    <text evidence="16">The sequence shown here is derived from an EMBL/GenBank/DDBJ whole genome shotgun (WGS) entry which is preliminary data.</text>
</comment>
<dbReference type="InterPro" id="IPR000884">
    <property type="entry name" value="TSP1_rpt"/>
</dbReference>
<evidence type="ECO:0000313" key="17">
    <source>
        <dbReference type="Proteomes" id="UP001642483"/>
    </source>
</evidence>
<evidence type="ECO:0000256" key="12">
    <source>
        <dbReference type="ARBA" id="ARBA00023180"/>
    </source>
</evidence>
<dbReference type="Pfam" id="PF17771">
    <property type="entry name" value="ADAMTS_CR_2"/>
    <property type="match status" value="1"/>
</dbReference>
<feature type="signal peptide" evidence="14">
    <location>
        <begin position="1"/>
        <end position="27"/>
    </location>
</feature>
<dbReference type="InterPro" id="IPR013273">
    <property type="entry name" value="ADAMTS/ADAMTS-like"/>
</dbReference>
<keyword evidence="11" id="KW-1015">Disulfide bond</keyword>
<keyword evidence="6 14" id="KW-0732">Signal</keyword>
<dbReference type="InterPro" id="IPR050439">
    <property type="entry name" value="ADAMTS_ADAMTS-like"/>
</dbReference>
<comment type="caution">
    <text evidence="13">Lacks conserved residue(s) required for the propagation of feature annotation.</text>
</comment>
<evidence type="ECO:0000256" key="5">
    <source>
        <dbReference type="ARBA" id="ARBA00022723"/>
    </source>
</evidence>
<evidence type="ECO:0000313" key="16">
    <source>
        <dbReference type="EMBL" id="CAK8675323.1"/>
    </source>
</evidence>
<keyword evidence="7" id="KW-0677">Repeat</keyword>
<proteinExistence type="predicted"/>
<dbReference type="Gene3D" id="3.40.390.10">
    <property type="entry name" value="Collagenase (Catalytic Domain)"/>
    <property type="match status" value="1"/>
</dbReference>
<sequence length="1485" mass="167432">MLTGKMDRAVLLLVTSFLLCFLPGVAGLLHGVTKDDLDVMFSKYDVVHPTVVNADGQFISHNVNDALKVSAFHEQLKRNRRSLSVTVFSLPESNFRQMNKSVDIDNDMYFDNNNETLQVESNAQDLSNVSPTFKQQSATAEGSFKSSYIHLNVPAFGSNLHLKVTSKRRLVSPGGQSVIFTDDGGKIVKNLQSNCLFSGKISHHPLSKVAISNCAGLAGLIQTEDDEYFIEPIEEQHDSASPQRHVIYKRSSIRQSVIMGKQMEMAVELEQPRFFPDHEPITNRYESLDRSLETVFGINEGVLRKSKRHAKRNDYNMEVLVAADYEVVRFHGAQHVENYLLTLINIVDEIYHDSSLGEHVNIVLSRLYQLDAEMSDGLVITNNAPASLVNVCRWANDMAHDDPPPHGRVHDYAIFLTRKNFGPAGYAHVTGMCHAQQSCSLNHEDGFSSSFVIAHETGHVLGMEHDGQGNKCGDETSMGSIMAPLVQAAFHRYHWSRCSQQELRSKIHRFTCLLDDPHVLDRDPIPVYPGVSYSLDDQCRFNFGQGYRRCTAFPQQDVCRTLWCSHDDNPIFCKTKQGPPVDGTECGENRWCYKSHCVWRNQRQTVVDGNWGPWGNFEDCSRSCGTGVMFRRRRCNNPAPSHGGNKCLGSDENFELCNKRACPDNRDFRADQCMYRNNEVEYNHLRHKWLPYEPLNVDYKCELYCVSKKTGDIVTMGQQVTDGTLCSYDDPHGVCIRGQCVNVGCDKVVGSVLREDDCGVCGGDGRQCRNTQDRYSRKANRKINNYIKVHKIPQGARHIRITEVPSSDNSNILALKDRTARRYFLNARSHRIPQEDTPYKFIYTGAMFTYDNRNGIESISARGPTLSDITVLILVRRRGIPVQVDYSYILHAAKDAPKARDTYRWVIKPLMPCSVSCGVGYRKAKYGCKNKSGNKFVSKKYCHGRPPRSEKKRCTIECATMTRWTTGEWEECSRSCGIDGIQERAVRCEEVEHDRRTSTVSDIRCIGSDKPAIRRSCQPAPCPALWRTGPWSKCSVTCGEGIKRRQVRCKAHGSGRGEQSGDVCDEEKPVGLVTCKASPCDYGSVVSSTTTSPPITTSFEAETCVRDKSIFCKVHYELCSRKNFRDLCCLSCKGYDGKDLIASQPVFDSVVGVAIPEEKNNSQILHNFSMQNLTNHSTTEKSIRARTSNEENETVHPPLIQLPIPSTEVDENEVSETENLDDDFVIPEFRALEDDALSNAETDLSGVEEAEETINNLEIENDIAGESDNEDDNYYGDDMTDDYVDTENDMQEYSFILSERNESEARPVDTGMGVMLANMKNTSVIAFYLVNNSNSQLQERRKRSTNHITAKWKGWSDCDVKICGVGKRRSLYACWNEVEKKWDDSSACAYKPTELVCVVPCYTAPRLLVKSSRNLATIRPTLECREITMLAFQPRTIRHKCRGIKPLRKNLNATFKNLLMRLSFSLKSDGFDVAQNVNSKSKTTS</sequence>
<keyword evidence="10" id="KW-0482">Metalloprotease</keyword>
<dbReference type="Gene3D" id="2.60.120.830">
    <property type="match status" value="1"/>
</dbReference>
<evidence type="ECO:0000256" key="14">
    <source>
        <dbReference type="SAM" id="SignalP"/>
    </source>
</evidence>
<evidence type="ECO:0000256" key="6">
    <source>
        <dbReference type="ARBA" id="ARBA00022729"/>
    </source>
</evidence>
<evidence type="ECO:0000256" key="1">
    <source>
        <dbReference type="ARBA" id="ARBA00004498"/>
    </source>
</evidence>
<name>A0ABP0F6I9_CLALP</name>
<dbReference type="InterPro" id="IPR024079">
    <property type="entry name" value="MetalloPept_cat_dom_sf"/>
</dbReference>
<dbReference type="Gene3D" id="2.20.100.10">
    <property type="entry name" value="Thrombospondin type-1 (TSP1) repeat"/>
    <property type="match status" value="3"/>
</dbReference>
<dbReference type="CDD" id="cd04273">
    <property type="entry name" value="ZnMc_ADAMTS_like"/>
    <property type="match status" value="1"/>
</dbReference>
<feature type="binding site" evidence="13">
    <location>
        <position position="465"/>
    </location>
    <ligand>
        <name>Zn(2+)</name>
        <dbReference type="ChEBI" id="CHEBI:29105"/>
        <note>catalytic</note>
    </ligand>
</feature>
<dbReference type="SUPFAM" id="SSF55486">
    <property type="entry name" value="Metalloproteases ('zincins'), catalytic domain"/>
    <property type="match status" value="1"/>
</dbReference>
<evidence type="ECO:0000259" key="15">
    <source>
        <dbReference type="PROSITE" id="PS50215"/>
    </source>
</evidence>
<dbReference type="Pfam" id="PF19030">
    <property type="entry name" value="TSP1_ADAMTS"/>
    <property type="match status" value="2"/>
</dbReference>
<dbReference type="PROSITE" id="PS50215">
    <property type="entry name" value="ADAM_MEPRO"/>
    <property type="match status" value="1"/>
</dbReference>
<evidence type="ECO:0000256" key="4">
    <source>
        <dbReference type="ARBA" id="ARBA00022670"/>
    </source>
</evidence>
<keyword evidence="17" id="KW-1185">Reference proteome</keyword>
<comment type="subcellular location">
    <subcellularLocation>
        <location evidence="1">Secreted</location>
        <location evidence="1">Extracellular space</location>
        <location evidence="1">Extracellular matrix</location>
    </subcellularLocation>
</comment>
<dbReference type="PROSITE" id="PS50092">
    <property type="entry name" value="TSP1"/>
    <property type="match status" value="4"/>
</dbReference>
<organism evidence="16 17">
    <name type="scientific">Clavelina lepadiformis</name>
    <name type="common">Light-bulb sea squirt</name>
    <name type="synonym">Ascidia lepadiformis</name>
    <dbReference type="NCBI Taxonomy" id="159417"/>
    <lineage>
        <taxon>Eukaryota</taxon>
        <taxon>Metazoa</taxon>
        <taxon>Chordata</taxon>
        <taxon>Tunicata</taxon>
        <taxon>Ascidiacea</taxon>
        <taxon>Aplousobranchia</taxon>
        <taxon>Clavelinidae</taxon>
        <taxon>Clavelina</taxon>
    </lineage>
</organism>
<dbReference type="EMBL" id="CAWYQH010000013">
    <property type="protein sequence ID" value="CAK8675323.1"/>
    <property type="molecule type" value="Genomic_DNA"/>
</dbReference>
<dbReference type="InterPro" id="IPR001590">
    <property type="entry name" value="Peptidase_M12B"/>
</dbReference>
<dbReference type="Pfam" id="PF05986">
    <property type="entry name" value="ADAMTS_spacer1"/>
    <property type="match status" value="1"/>
</dbReference>
<evidence type="ECO:0000256" key="11">
    <source>
        <dbReference type="ARBA" id="ARBA00023157"/>
    </source>
</evidence>
<feature type="binding site" evidence="13">
    <location>
        <position position="459"/>
    </location>
    <ligand>
        <name>Zn(2+)</name>
        <dbReference type="ChEBI" id="CHEBI:29105"/>
        <note>catalytic</note>
    </ligand>
</feature>
<keyword evidence="4" id="KW-0645">Protease</keyword>
<dbReference type="Gene3D" id="3.40.1620.60">
    <property type="match status" value="1"/>
</dbReference>
<dbReference type="Proteomes" id="UP001642483">
    <property type="component" value="Unassembled WGS sequence"/>
</dbReference>
<dbReference type="InterPro" id="IPR041645">
    <property type="entry name" value="ADAMTS_CR_2"/>
</dbReference>
<evidence type="ECO:0000256" key="7">
    <source>
        <dbReference type="ARBA" id="ARBA00022737"/>
    </source>
</evidence>
<dbReference type="Pfam" id="PF01421">
    <property type="entry name" value="Reprolysin"/>
    <property type="match status" value="1"/>
</dbReference>
<feature type="binding site" evidence="13">
    <location>
        <position position="455"/>
    </location>
    <ligand>
        <name>Zn(2+)</name>
        <dbReference type="ChEBI" id="CHEBI:29105"/>
        <note>catalytic</note>
    </ligand>
</feature>
<keyword evidence="9 13" id="KW-0862">Zinc</keyword>
<keyword evidence="8" id="KW-0378">Hydrolase</keyword>
<protein>
    <recommendedName>
        <fullName evidence="15">Peptidase M12B domain-containing protein</fullName>
    </recommendedName>
</protein>
<evidence type="ECO:0000256" key="2">
    <source>
        <dbReference type="ARBA" id="ARBA00022525"/>
    </source>
</evidence>
<dbReference type="InterPro" id="IPR036383">
    <property type="entry name" value="TSP1_rpt_sf"/>
</dbReference>
<keyword evidence="12" id="KW-0325">Glycoprotein</keyword>
<evidence type="ECO:0000256" key="10">
    <source>
        <dbReference type="ARBA" id="ARBA00023049"/>
    </source>
</evidence>
<feature type="active site" evidence="13">
    <location>
        <position position="456"/>
    </location>
</feature>
<dbReference type="Pfam" id="PF01562">
    <property type="entry name" value="Pep_M12B_propep"/>
    <property type="match status" value="1"/>
</dbReference>
<accession>A0ABP0F6I9</accession>
<dbReference type="PANTHER" id="PTHR13723:SF304">
    <property type="entry name" value="A DISINTEGRIN AND METALLOPROTEINASE WITH THROMBOSPONDIN MOTIFS 2-LIKE PROTEIN"/>
    <property type="match status" value="1"/>
</dbReference>
<evidence type="ECO:0000256" key="13">
    <source>
        <dbReference type="PROSITE-ProRule" id="PRU00276"/>
    </source>
</evidence>
<dbReference type="InterPro" id="IPR010294">
    <property type="entry name" value="ADAMTS_spacer1"/>
</dbReference>
<feature type="domain" description="Peptidase M12B" evidence="15">
    <location>
        <begin position="315"/>
        <end position="517"/>
    </location>
</feature>
<keyword evidence="3" id="KW-0272">Extracellular matrix</keyword>
<keyword evidence="5 13" id="KW-0479">Metal-binding</keyword>
<dbReference type="PANTHER" id="PTHR13723">
    <property type="entry name" value="ADAMTS A DISINTEGRIN AND METALLOPROTEASE WITH THROMBOSPONDIN MOTIFS PROTEASE"/>
    <property type="match status" value="1"/>
</dbReference>
<dbReference type="SMART" id="SM00209">
    <property type="entry name" value="TSP1"/>
    <property type="match status" value="5"/>
</dbReference>
<keyword evidence="2" id="KW-0964">Secreted</keyword>
<evidence type="ECO:0000256" key="9">
    <source>
        <dbReference type="ARBA" id="ARBA00022833"/>
    </source>
</evidence>
<evidence type="ECO:0000256" key="8">
    <source>
        <dbReference type="ARBA" id="ARBA00022801"/>
    </source>
</evidence>